<dbReference type="Proteomes" id="UP000007879">
    <property type="component" value="Unassembled WGS sequence"/>
</dbReference>
<gene>
    <name evidence="6" type="primary">100640661</name>
</gene>
<dbReference type="PROSITE" id="PS51283">
    <property type="entry name" value="DUSP"/>
    <property type="match status" value="1"/>
</dbReference>
<feature type="domain" description="USP" evidence="4">
    <location>
        <begin position="46"/>
        <end position="545"/>
    </location>
</feature>
<dbReference type="SMART" id="SM00695">
    <property type="entry name" value="DUSP"/>
    <property type="match status" value="2"/>
</dbReference>
<dbReference type="EnsemblMetazoa" id="XM_019994351.1">
    <property type="protein sequence ID" value="XP_019849910.1"/>
    <property type="gene ID" value="LOC100640661"/>
</dbReference>
<feature type="region of interest" description="Disordered" evidence="3">
    <location>
        <begin position="286"/>
        <end position="311"/>
    </location>
</feature>
<dbReference type="EnsemblMetazoa" id="Aqu2.1.36843_001">
    <property type="protein sequence ID" value="Aqu2.1.36843_001"/>
    <property type="gene ID" value="Aqu2.1.36843"/>
</dbReference>
<dbReference type="InterPro" id="IPR028889">
    <property type="entry name" value="USP"/>
</dbReference>
<dbReference type="Pfam" id="PF06337">
    <property type="entry name" value="DUSP"/>
    <property type="match status" value="1"/>
</dbReference>
<dbReference type="InterPro" id="IPR001394">
    <property type="entry name" value="Peptidase_C19_UCH"/>
</dbReference>
<keyword evidence="2" id="KW-0788">Thiol protease</keyword>
<sequence>MERMAQSEARELKPVAGDVETGASSIPVVGKRKSGVQRKREFDGLIGLVNIGNSCYMNSSIQSLSNCPPFRQYMTECLPAQSSDSLAAALSLILTKMWKSERNPGSLSPRPVSSSMKQKMFRGWQQQDAQEFLRCLFSQIHDELSVPLPHYYKEFCQNQTQPATCILQSQVSESLSESSDSELLTPHSLLRSHSLSSCDQPMAPSKIQLKKSSNTFPSFKSKVSKKGFYTQLSETLKKGKVANSANSEACTSDPNDDNSDSTSRRDFCLNEHSTVIVDIASGQATVRDTVTDRQSITPEHKDRVRKASGPSQPLHVSIVTQTFQGEFESRVECSKCSKVSVTREPFQDLSLPIPSRKEMTKMRKQEDANDADPPTHDNVANRVCRVWDIVIGFTRDMVTGPPTSLDDCLGYFFDTSDLSGDNQYFCEHCKSFQNSKKGMIISKLPEILCIHIKRFRYDGLFTSKVSRYIDFPFDLNMTPYAKSDEQETYELISVITHIGGAGGGHYISYARNFDDWYEYNDSRVSSVSNNDVLSTEGYLLFYQRKPSEPIPLLNLEDIAPPPGTLIPSDSVCYISRHWLLLRNSTVNPGPLIPFDFACEHGGIMPGKESIARKVAIPIRRSVWQELVEKHGGGPLVKVLETCEKCHAYLEELKTRRKKERDGVNEIQTANKGKPETVLLSCTWLKEWQDFIHCDSLSQLPPEPIDNFPVLNILDEGRTISLNKKQKHRCIALPVWKYLRDQYGGGPLVTTSKEH</sequence>
<keyword evidence="2" id="KW-0645">Protease</keyword>
<feature type="compositionally biased region" description="Polar residues" evidence="3">
    <location>
        <begin position="286"/>
        <end position="297"/>
    </location>
</feature>
<dbReference type="eggNOG" id="KOG1870">
    <property type="taxonomic scope" value="Eukaryota"/>
</dbReference>
<dbReference type="GO" id="GO:0004843">
    <property type="term" value="F:cysteine-type deubiquitinase activity"/>
    <property type="evidence" value="ECO:0007669"/>
    <property type="project" value="UniProtKB-UniRule"/>
</dbReference>
<comment type="similarity">
    <text evidence="2">Belongs to the peptidase C19 family.</text>
</comment>
<dbReference type="Gene3D" id="3.30.2230.10">
    <property type="entry name" value="DUSP-like"/>
    <property type="match status" value="1"/>
</dbReference>
<dbReference type="OrthoDB" id="73004at2759"/>
<accession>A0A1X7VA26</accession>
<evidence type="ECO:0000313" key="6">
    <source>
        <dbReference type="EnsemblMetazoa" id="Aqu2.1.36843_001"/>
    </source>
</evidence>
<dbReference type="KEGG" id="aqu:100640661"/>
<dbReference type="GO" id="GO:0016579">
    <property type="term" value="P:protein deubiquitination"/>
    <property type="evidence" value="ECO:0007669"/>
    <property type="project" value="InterPro"/>
</dbReference>
<dbReference type="CDD" id="cd02674">
    <property type="entry name" value="Peptidase_C19R"/>
    <property type="match status" value="1"/>
</dbReference>
<organism evidence="6">
    <name type="scientific">Amphimedon queenslandica</name>
    <name type="common">Sponge</name>
    <dbReference type="NCBI Taxonomy" id="400682"/>
    <lineage>
        <taxon>Eukaryota</taxon>
        <taxon>Metazoa</taxon>
        <taxon>Porifera</taxon>
        <taxon>Demospongiae</taxon>
        <taxon>Heteroscleromorpha</taxon>
        <taxon>Haplosclerida</taxon>
        <taxon>Niphatidae</taxon>
        <taxon>Amphimedon</taxon>
    </lineage>
</organism>
<dbReference type="PANTHER" id="PTHR21646:SF86">
    <property type="entry name" value="UBIQUITIN CARBOXYL-TERMINAL HYDROLASE"/>
    <property type="match status" value="1"/>
</dbReference>
<keyword evidence="2" id="KW-0378">Hydrolase</keyword>
<feature type="region of interest" description="Disordered" evidence="3">
    <location>
        <begin position="243"/>
        <end position="265"/>
    </location>
</feature>
<dbReference type="InterPro" id="IPR018200">
    <property type="entry name" value="USP_CS"/>
</dbReference>
<keyword evidence="2" id="KW-0833">Ubl conjugation pathway</keyword>
<evidence type="ECO:0000256" key="3">
    <source>
        <dbReference type="SAM" id="MobiDB-lite"/>
    </source>
</evidence>
<dbReference type="PANTHER" id="PTHR21646">
    <property type="entry name" value="UBIQUITIN CARBOXYL-TERMINAL HYDROLASE"/>
    <property type="match status" value="1"/>
</dbReference>
<evidence type="ECO:0000256" key="1">
    <source>
        <dbReference type="ARBA" id="ARBA00000707"/>
    </source>
</evidence>
<dbReference type="Pfam" id="PF00443">
    <property type="entry name" value="UCH"/>
    <property type="match status" value="2"/>
</dbReference>
<reference evidence="6" key="2">
    <citation type="submission" date="2017-05" db="UniProtKB">
        <authorList>
            <consortium name="EnsemblMetazoa"/>
        </authorList>
    </citation>
    <scope>IDENTIFICATION</scope>
</reference>
<dbReference type="InterPro" id="IPR035927">
    <property type="entry name" value="DUSP-like_sf"/>
</dbReference>
<comment type="catalytic activity">
    <reaction evidence="1 2">
        <text>Thiol-dependent hydrolysis of ester, thioester, amide, peptide and isopeptide bonds formed by the C-terminal Gly of ubiquitin (a 76-residue protein attached to proteins as an intracellular targeting signal).</text>
        <dbReference type="EC" id="3.4.19.12"/>
    </reaction>
</comment>
<dbReference type="InterPro" id="IPR050185">
    <property type="entry name" value="Ub_carboxyl-term_hydrolase"/>
</dbReference>
<dbReference type="STRING" id="400682.A0A1X7VA26"/>
<evidence type="ECO:0000313" key="7">
    <source>
        <dbReference type="Proteomes" id="UP000007879"/>
    </source>
</evidence>
<dbReference type="InterPro" id="IPR038765">
    <property type="entry name" value="Papain-like_cys_pep_sf"/>
</dbReference>
<proteinExistence type="inferred from homology"/>
<evidence type="ECO:0000259" key="4">
    <source>
        <dbReference type="PROSITE" id="PS50235"/>
    </source>
</evidence>
<name>A0A1X7VA26_AMPQE</name>
<keyword evidence="7" id="KW-1185">Reference proteome</keyword>
<dbReference type="InterPro" id="IPR006615">
    <property type="entry name" value="Pept_C19_DUSP"/>
</dbReference>
<dbReference type="GO" id="GO:0006508">
    <property type="term" value="P:proteolysis"/>
    <property type="evidence" value="ECO:0007669"/>
    <property type="project" value="UniProtKB-KW"/>
</dbReference>
<feature type="domain" description="DUSP" evidence="5">
    <location>
        <begin position="650"/>
        <end position="754"/>
    </location>
</feature>
<dbReference type="InParanoid" id="A0A1X7VA26"/>
<dbReference type="PROSITE" id="PS50235">
    <property type="entry name" value="USP_3"/>
    <property type="match status" value="1"/>
</dbReference>
<dbReference type="SUPFAM" id="SSF54001">
    <property type="entry name" value="Cysteine proteinases"/>
    <property type="match status" value="1"/>
</dbReference>
<dbReference type="PROSITE" id="PS00972">
    <property type="entry name" value="USP_1"/>
    <property type="match status" value="1"/>
</dbReference>
<protein>
    <recommendedName>
        <fullName evidence="2">Ubiquitin carboxyl-terminal hydrolase</fullName>
        <ecNumber evidence="2">3.4.19.12</ecNumber>
    </recommendedName>
</protein>
<dbReference type="PROSITE" id="PS00973">
    <property type="entry name" value="USP_2"/>
    <property type="match status" value="1"/>
</dbReference>
<dbReference type="AlphaFoldDB" id="A0A1X7VA26"/>
<reference evidence="7" key="1">
    <citation type="journal article" date="2010" name="Nature">
        <title>The Amphimedon queenslandica genome and the evolution of animal complexity.</title>
        <authorList>
            <person name="Srivastava M."/>
            <person name="Simakov O."/>
            <person name="Chapman J."/>
            <person name="Fahey B."/>
            <person name="Gauthier M.E."/>
            <person name="Mitros T."/>
            <person name="Richards G.S."/>
            <person name="Conaco C."/>
            <person name="Dacre M."/>
            <person name="Hellsten U."/>
            <person name="Larroux C."/>
            <person name="Putnam N.H."/>
            <person name="Stanke M."/>
            <person name="Adamska M."/>
            <person name="Darling A."/>
            <person name="Degnan S.M."/>
            <person name="Oakley T.H."/>
            <person name="Plachetzki D.C."/>
            <person name="Zhai Y."/>
            <person name="Adamski M."/>
            <person name="Calcino A."/>
            <person name="Cummins S.F."/>
            <person name="Goodstein D.M."/>
            <person name="Harris C."/>
            <person name="Jackson D.J."/>
            <person name="Leys S.P."/>
            <person name="Shu S."/>
            <person name="Woodcroft B.J."/>
            <person name="Vervoort M."/>
            <person name="Kosik K.S."/>
            <person name="Manning G."/>
            <person name="Degnan B.M."/>
            <person name="Rokhsar D.S."/>
        </authorList>
    </citation>
    <scope>NUCLEOTIDE SEQUENCE [LARGE SCALE GENOMIC DNA]</scope>
</reference>
<dbReference type="Gene3D" id="3.90.70.10">
    <property type="entry name" value="Cysteine proteinases"/>
    <property type="match status" value="2"/>
</dbReference>
<dbReference type="EC" id="3.4.19.12" evidence="2"/>
<dbReference type="SUPFAM" id="SSF143791">
    <property type="entry name" value="DUSP-like"/>
    <property type="match status" value="2"/>
</dbReference>
<evidence type="ECO:0000256" key="2">
    <source>
        <dbReference type="RuleBase" id="RU366025"/>
    </source>
</evidence>
<evidence type="ECO:0000259" key="5">
    <source>
        <dbReference type="PROSITE" id="PS51283"/>
    </source>
</evidence>